<reference evidence="2 3" key="1">
    <citation type="submission" date="2011-02" db="EMBL/GenBank/DDBJ databases">
        <title>The Genome Sequence of Sphaeroforma arctica JP610.</title>
        <authorList>
            <consortium name="The Broad Institute Genome Sequencing Platform"/>
            <person name="Russ C."/>
            <person name="Cuomo C."/>
            <person name="Young S.K."/>
            <person name="Zeng Q."/>
            <person name="Gargeya S."/>
            <person name="Alvarado L."/>
            <person name="Berlin A."/>
            <person name="Chapman S.B."/>
            <person name="Chen Z."/>
            <person name="Freedman E."/>
            <person name="Gellesch M."/>
            <person name="Goldberg J."/>
            <person name="Griggs A."/>
            <person name="Gujja S."/>
            <person name="Heilman E."/>
            <person name="Heiman D."/>
            <person name="Howarth C."/>
            <person name="Mehta T."/>
            <person name="Neiman D."/>
            <person name="Pearson M."/>
            <person name="Roberts A."/>
            <person name="Saif S."/>
            <person name="Shea T."/>
            <person name="Shenoy N."/>
            <person name="Sisk P."/>
            <person name="Stolte C."/>
            <person name="Sykes S."/>
            <person name="White J."/>
            <person name="Yandava C."/>
            <person name="Burger G."/>
            <person name="Gray M.W."/>
            <person name="Holland P.W.H."/>
            <person name="King N."/>
            <person name="Lang F.B.F."/>
            <person name="Roger A.J."/>
            <person name="Ruiz-Trillo I."/>
            <person name="Haas B."/>
            <person name="Nusbaum C."/>
            <person name="Birren B."/>
        </authorList>
    </citation>
    <scope>NUCLEOTIDE SEQUENCE [LARGE SCALE GENOMIC DNA]</scope>
    <source>
        <strain evidence="2 3">JP610</strain>
    </source>
</reference>
<protein>
    <recommendedName>
        <fullName evidence="4">Charged multivesicular body protein 5</fullName>
    </recommendedName>
</protein>
<dbReference type="STRING" id="667725.A0A0L0F9J9"/>
<dbReference type="Proteomes" id="UP000054560">
    <property type="component" value="Unassembled WGS sequence"/>
</dbReference>
<dbReference type="RefSeq" id="XP_014147292.1">
    <property type="nucleotide sequence ID" value="XM_014291817.1"/>
</dbReference>
<feature type="region of interest" description="Disordered" evidence="1">
    <location>
        <begin position="53"/>
        <end position="74"/>
    </location>
</feature>
<dbReference type="GeneID" id="25914554"/>
<accession>A0A0L0F9J9</accession>
<organism evidence="2 3">
    <name type="scientific">Sphaeroforma arctica JP610</name>
    <dbReference type="NCBI Taxonomy" id="667725"/>
    <lineage>
        <taxon>Eukaryota</taxon>
        <taxon>Ichthyosporea</taxon>
        <taxon>Ichthyophonida</taxon>
        <taxon>Sphaeroforma</taxon>
    </lineage>
</organism>
<name>A0A0L0F9J9_9EUKA</name>
<feature type="non-terminal residue" evidence="2">
    <location>
        <position position="74"/>
    </location>
</feature>
<sequence>MDRIFGKKKAAAPAPTLSDAIAATDGRAAAIEKKINSLDAELLKYKKQMASMREGAGKNQVKQRAMRVLKQKKL</sequence>
<evidence type="ECO:0000313" key="2">
    <source>
        <dbReference type="EMBL" id="KNC73390.1"/>
    </source>
</evidence>
<proteinExistence type="predicted"/>
<evidence type="ECO:0008006" key="4">
    <source>
        <dbReference type="Google" id="ProtNLM"/>
    </source>
</evidence>
<dbReference type="eggNOG" id="KOG1655">
    <property type="taxonomic scope" value="Eukaryota"/>
</dbReference>
<dbReference type="AlphaFoldDB" id="A0A0L0F9J9"/>
<dbReference type="OrthoDB" id="3973241at2759"/>
<evidence type="ECO:0000256" key="1">
    <source>
        <dbReference type="SAM" id="MobiDB-lite"/>
    </source>
</evidence>
<evidence type="ECO:0000313" key="3">
    <source>
        <dbReference type="Proteomes" id="UP000054560"/>
    </source>
</evidence>
<gene>
    <name evidence="2" type="ORF">SARC_14050</name>
</gene>
<feature type="compositionally biased region" description="Basic residues" evidence="1">
    <location>
        <begin position="64"/>
        <end position="74"/>
    </location>
</feature>
<dbReference type="EMBL" id="KQ245671">
    <property type="protein sequence ID" value="KNC73390.1"/>
    <property type="molecule type" value="Genomic_DNA"/>
</dbReference>
<keyword evidence="3" id="KW-1185">Reference proteome</keyword>